<reference evidence="2 4" key="1">
    <citation type="journal article" date="2017" name="Nature">
        <title>The sunflower genome provides insights into oil metabolism, flowering and Asterid evolution.</title>
        <authorList>
            <person name="Badouin H."/>
            <person name="Gouzy J."/>
            <person name="Grassa C.J."/>
            <person name="Murat F."/>
            <person name="Staton S.E."/>
            <person name="Cottret L."/>
            <person name="Lelandais-Briere C."/>
            <person name="Owens G.L."/>
            <person name="Carrere S."/>
            <person name="Mayjonade B."/>
            <person name="Legrand L."/>
            <person name="Gill N."/>
            <person name="Kane N.C."/>
            <person name="Bowers J.E."/>
            <person name="Hubner S."/>
            <person name="Bellec A."/>
            <person name="Berard A."/>
            <person name="Berges H."/>
            <person name="Blanchet N."/>
            <person name="Boniface M.C."/>
            <person name="Brunel D."/>
            <person name="Catrice O."/>
            <person name="Chaidir N."/>
            <person name="Claudel C."/>
            <person name="Donnadieu C."/>
            <person name="Faraut T."/>
            <person name="Fievet G."/>
            <person name="Helmstetter N."/>
            <person name="King M."/>
            <person name="Knapp S.J."/>
            <person name="Lai Z."/>
            <person name="Le Paslier M.C."/>
            <person name="Lippi Y."/>
            <person name="Lorenzon L."/>
            <person name="Mandel J.R."/>
            <person name="Marage G."/>
            <person name="Marchand G."/>
            <person name="Marquand E."/>
            <person name="Bret-Mestries E."/>
            <person name="Morien E."/>
            <person name="Nambeesan S."/>
            <person name="Nguyen T."/>
            <person name="Pegot-Espagnet P."/>
            <person name="Pouilly N."/>
            <person name="Raftis F."/>
            <person name="Sallet E."/>
            <person name="Schiex T."/>
            <person name="Thomas J."/>
            <person name="Vandecasteele C."/>
            <person name="Vares D."/>
            <person name="Vear F."/>
            <person name="Vautrin S."/>
            <person name="Crespi M."/>
            <person name="Mangin B."/>
            <person name="Burke J.M."/>
            <person name="Salse J."/>
            <person name="Munos S."/>
            <person name="Vincourt P."/>
            <person name="Rieseberg L.H."/>
            <person name="Langlade N.B."/>
        </authorList>
    </citation>
    <scope>NUCLEOTIDE SEQUENCE [LARGE SCALE GENOMIC DNA]</scope>
    <source>
        <strain evidence="4">cv. SF193</strain>
        <tissue evidence="2">Leaves</tissue>
    </source>
</reference>
<proteinExistence type="predicted"/>
<evidence type="ECO:0000313" key="2">
    <source>
        <dbReference type="EMBL" id="KAF5818755.1"/>
    </source>
</evidence>
<dbReference type="CDD" id="cd22157">
    <property type="entry name" value="F-box_AtFBW1-like"/>
    <property type="match status" value="1"/>
</dbReference>
<feature type="domain" description="F-box" evidence="1">
    <location>
        <begin position="17"/>
        <end position="62"/>
    </location>
</feature>
<keyword evidence="4" id="KW-1185">Reference proteome</keyword>
<dbReference type="PANTHER" id="PTHR31111">
    <property type="entry name" value="BNAA05G37150D PROTEIN-RELATED"/>
    <property type="match status" value="1"/>
</dbReference>
<name>A0A251VH13_HELAN</name>
<dbReference type="InterPro" id="IPR017451">
    <property type="entry name" value="F-box-assoc_interact_dom"/>
</dbReference>
<dbReference type="Proteomes" id="UP000215914">
    <property type="component" value="Chromosome 2"/>
</dbReference>
<dbReference type="Pfam" id="PF00646">
    <property type="entry name" value="F-box"/>
    <property type="match status" value="1"/>
</dbReference>
<dbReference type="EMBL" id="MNCJ02000317">
    <property type="protein sequence ID" value="KAF5818755.1"/>
    <property type="molecule type" value="Genomic_DNA"/>
</dbReference>
<dbReference type="OrthoDB" id="687122at2759"/>
<gene>
    <name evidence="3" type="ORF">HannXRQ_Chr02g0047271</name>
    <name evidence="2" type="ORF">HanXRQr2_Chr02g0069701</name>
</gene>
<dbReference type="Gramene" id="mRNA:HanXRQr2_Chr02g0069701">
    <property type="protein sequence ID" value="CDS:HanXRQr2_Chr02g0069701.1"/>
    <property type="gene ID" value="HanXRQr2_Chr02g0069701"/>
</dbReference>
<evidence type="ECO:0000313" key="3">
    <source>
        <dbReference type="EMBL" id="OTG34569.1"/>
    </source>
</evidence>
<accession>A0A251VH13</accession>
<dbReference type="Gene3D" id="1.20.1280.50">
    <property type="match status" value="1"/>
</dbReference>
<dbReference type="NCBIfam" id="TIGR01640">
    <property type="entry name" value="F_box_assoc_1"/>
    <property type="match status" value="1"/>
</dbReference>
<dbReference type="InterPro" id="IPR001810">
    <property type="entry name" value="F-box_dom"/>
</dbReference>
<dbReference type="EMBL" id="CM007891">
    <property type="protein sequence ID" value="OTG34569.1"/>
    <property type="molecule type" value="Genomic_DNA"/>
</dbReference>
<dbReference type="SUPFAM" id="SSF81383">
    <property type="entry name" value="F-box domain"/>
    <property type="match status" value="1"/>
</dbReference>
<dbReference type="InterPro" id="IPR013187">
    <property type="entry name" value="F-box-assoc_dom_typ3"/>
</dbReference>
<evidence type="ECO:0000259" key="1">
    <source>
        <dbReference type="PROSITE" id="PS50181"/>
    </source>
</evidence>
<dbReference type="InterPro" id="IPR036047">
    <property type="entry name" value="F-box-like_dom_sf"/>
</dbReference>
<dbReference type="InParanoid" id="A0A251VH13"/>
<reference evidence="3" key="2">
    <citation type="submission" date="2017-02" db="EMBL/GenBank/DDBJ databases">
        <title>Sunflower complete genome.</title>
        <authorList>
            <person name="Langlade N."/>
            <person name="Munos S."/>
        </authorList>
    </citation>
    <scope>NUCLEOTIDE SEQUENCE [LARGE SCALE GENOMIC DNA]</scope>
    <source>
        <tissue evidence="3">Leaves</tissue>
    </source>
</reference>
<evidence type="ECO:0000313" key="4">
    <source>
        <dbReference type="Proteomes" id="UP000215914"/>
    </source>
</evidence>
<reference evidence="2" key="3">
    <citation type="submission" date="2020-06" db="EMBL/GenBank/DDBJ databases">
        <title>Helianthus annuus Genome sequencing and assembly Release 2.</title>
        <authorList>
            <person name="Gouzy J."/>
            <person name="Langlade N."/>
            <person name="Munos S."/>
        </authorList>
    </citation>
    <scope>NUCLEOTIDE SEQUENCE</scope>
    <source>
        <tissue evidence="2">Leaves</tissue>
    </source>
</reference>
<dbReference type="Pfam" id="PF08268">
    <property type="entry name" value="FBA_3"/>
    <property type="match status" value="1"/>
</dbReference>
<dbReference type="SMART" id="SM00256">
    <property type="entry name" value="FBOX"/>
    <property type="match status" value="1"/>
</dbReference>
<organism evidence="3 4">
    <name type="scientific">Helianthus annuus</name>
    <name type="common">Common sunflower</name>
    <dbReference type="NCBI Taxonomy" id="4232"/>
    <lineage>
        <taxon>Eukaryota</taxon>
        <taxon>Viridiplantae</taxon>
        <taxon>Streptophyta</taxon>
        <taxon>Embryophyta</taxon>
        <taxon>Tracheophyta</taxon>
        <taxon>Spermatophyta</taxon>
        <taxon>Magnoliopsida</taxon>
        <taxon>eudicotyledons</taxon>
        <taxon>Gunneridae</taxon>
        <taxon>Pentapetalae</taxon>
        <taxon>asterids</taxon>
        <taxon>campanulids</taxon>
        <taxon>Asterales</taxon>
        <taxon>Asteraceae</taxon>
        <taxon>Asteroideae</taxon>
        <taxon>Heliantheae alliance</taxon>
        <taxon>Heliantheae</taxon>
        <taxon>Helianthus</taxon>
    </lineage>
</organism>
<protein>
    <submittedName>
        <fullName evidence="2 3">F-box domain-containing protein</fullName>
    </submittedName>
</protein>
<dbReference type="AlphaFoldDB" id="A0A251VH13"/>
<dbReference type="OMA" id="IITIGRC"/>
<dbReference type="PROSITE" id="PS50181">
    <property type="entry name" value="FBOX"/>
    <property type="match status" value="1"/>
</dbReference>
<dbReference type="PANTHER" id="PTHR31111:SF125">
    <property type="entry name" value="F-BOX PROTEIN CPR30-LIKE"/>
    <property type="match status" value="1"/>
</dbReference>
<sequence length="417" mass="48027">METLEEQWKTTDDRSAKKTHISFPNEIIEEILSRLPVKSILRFRSVSKPWLSLISTPSFTKLHFTRATAAHRTALFISVYDDFTKNHSFLSAPHDGGPVTHLMTLGHAYLSCYTQAEYLNGLICLTCVTLHSGNIFVPAFVLNPNTHKIFNVPDPYSQLYGGYIRYLFGFDESTNEHTILMIRNLFNPTAVELMVFSMSSYSWRKIDVEPPVGFTWDDLHFHNNRSVCVNSVVHLMYSSFAILAFNLRTEKFSVINLPYEHHDTLANDPRLIKISGCIGVVSHDRVVENNEINLWILQDYENRVWVREIITFPEPLIKLDVPFHVDYVNTDEIILSPSKLSGNVINVHVYNRKSRRFKSLQFTSGHQFSLSRNVQLNHIRGYVESMVSIYSAVPTFSEALIELRSNGPLQNYHFQHI</sequence>